<name>A0ABP1C353_9BRYO</name>
<evidence type="ECO:0000313" key="2">
    <source>
        <dbReference type="EMBL" id="CAK9883069.1"/>
    </source>
</evidence>
<accession>A0ABP1C353</accession>
<evidence type="ECO:0000313" key="3">
    <source>
        <dbReference type="Proteomes" id="UP001497522"/>
    </source>
</evidence>
<proteinExistence type="predicted"/>
<dbReference type="Proteomes" id="UP001497522">
    <property type="component" value="Chromosome 9"/>
</dbReference>
<protein>
    <submittedName>
        <fullName evidence="2">Uncharacterized protein</fullName>
    </submittedName>
</protein>
<gene>
    <name evidence="2" type="ORF">CSSPJE1EN2_LOCUS24320</name>
</gene>
<dbReference type="EMBL" id="OZ023710">
    <property type="protein sequence ID" value="CAK9883069.1"/>
    <property type="molecule type" value="Genomic_DNA"/>
</dbReference>
<evidence type="ECO:0000256" key="1">
    <source>
        <dbReference type="SAM" id="MobiDB-lite"/>
    </source>
</evidence>
<keyword evidence="3" id="KW-1185">Reference proteome</keyword>
<feature type="region of interest" description="Disordered" evidence="1">
    <location>
        <begin position="151"/>
        <end position="170"/>
    </location>
</feature>
<organism evidence="2 3">
    <name type="scientific">Sphagnum jensenii</name>
    <dbReference type="NCBI Taxonomy" id="128206"/>
    <lineage>
        <taxon>Eukaryota</taxon>
        <taxon>Viridiplantae</taxon>
        <taxon>Streptophyta</taxon>
        <taxon>Embryophyta</taxon>
        <taxon>Bryophyta</taxon>
        <taxon>Sphagnophytina</taxon>
        <taxon>Sphagnopsida</taxon>
        <taxon>Sphagnales</taxon>
        <taxon>Sphagnaceae</taxon>
        <taxon>Sphagnum</taxon>
    </lineage>
</organism>
<sequence>MKNHVASPAASAAAELKSMNTTVASVQFKQNLGFNNVENFDSLQEAFAVQRHAMPQPKIVAVQQLPLEESNKLPASLPCGPLTVVMCALPKISNYSGHVASNDMRRERISECLQVLQLPIPNGDKALGVPLNTLQELLELAGPELAVLQEEVEQERDKKRDGMHQTGPME</sequence>
<reference evidence="2" key="1">
    <citation type="submission" date="2024-03" db="EMBL/GenBank/DDBJ databases">
        <authorList>
            <consortium name="ELIXIR-Norway"/>
            <consortium name="Elixir Norway"/>
        </authorList>
    </citation>
    <scope>NUCLEOTIDE SEQUENCE</scope>
</reference>